<dbReference type="PRINTS" id="PR00419">
    <property type="entry name" value="ADXRDTASE"/>
</dbReference>
<dbReference type="SUPFAM" id="SSF51905">
    <property type="entry name" value="FAD/NAD(P)-binding domain"/>
    <property type="match status" value="1"/>
</dbReference>
<evidence type="ECO:0000313" key="3">
    <source>
        <dbReference type="Proteomes" id="UP001165089"/>
    </source>
</evidence>
<evidence type="ECO:0000259" key="1">
    <source>
        <dbReference type="Pfam" id="PF21688"/>
    </source>
</evidence>
<proteinExistence type="predicted"/>
<accession>A0ABQ5Q965</accession>
<dbReference type="PANTHER" id="PTHR42842:SF3">
    <property type="entry name" value="FAD_NAD(P)-BINDING OXIDOREDUCTASE FAMILY PROTEIN"/>
    <property type="match status" value="1"/>
</dbReference>
<name>A0ABQ5Q965_9BACT</name>
<comment type="caution">
    <text evidence="2">The sequence shown here is derived from an EMBL/GenBank/DDBJ whole genome shotgun (WGS) entry which is preliminary data.</text>
</comment>
<dbReference type="Gene3D" id="3.30.70.2700">
    <property type="match status" value="1"/>
</dbReference>
<sequence length="547" mass="58738">MRYLLANLPLNLGEEALDLAVPLAHALGGRAGDYRAVALERRSLDARHKGAIRFLVSLSFETERPLALGLLPGGLKLDPAPEAAPYAVPPVTRKPRVVVVGSGPAGTFCALRLLDYGLEPVVLERGPAMGERVKAISGLWKDAVLDPEANAQFGEGGAGTFSDGKLTTRIGHPATRYVLDTFVRFGANPRILYLAKPHVGTDVIRRCAVLIRKDAEARGARYRFRARLADVRFDERGRVRAAVLEGGEEIPCEALVLAPGHSARDTFEMLHRHGVAMRQKPFAMGVRVEHPQDLVDRAQYGPSAGHPSLPAADYKLVCNFGLNRAAYSFCMCPGGEVIQCASEPGGVVVNGMSNEKRDSGFANSGLVAKVNTADFGSDHPLAGMHFQRTWEQAAFRAAGETYGAPAMAVQDFLRNRATGRLPRTSFRPFAVAADLRTCLPGFVQEQLAGALPVFDRKLHGFASREAILLAIESRTSSPIQLLRGEDGQSVSHPGLYPCGEGAGFAGGITSAAVDGIRVAEWIARSAGAEVFQPFEKQVRAGDLANEY</sequence>
<dbReference type="EMBL" id="BSDD01000005">
    <property type="protein sequence ID" value="GLH71178.1"/>
    <property type="molecule type" value="Genomic_DNA"/>
</dbReference>
<dbReference type="PIRSF" id="PIRSF038984">
    <property type="entry name" value="FAD_binding_protein"/>
    <property type="match status" value="1"/>
</dbReference>
<dbReference type="InterPro" id="IPR028348">
    <property type="entry name" value="FAD-binding_protein"/>
</dbReference>
<dbReference type="PANTHER" id="PTHR42842">
    <property type="entry name" value="FAD/NAD(P)-BINDING OXIDOREDUCTASE"/>
    <property type="match status" value="1"/>
</dbReference>
<reference evidence="2 3" key="1">
    <citation type="journal article" date="2023" name="Antonie Van Leeuwenhoek">
        <title>Mesoterricola silvestris gen. nov., sp. nov., Mesoterricola sediminis sp. nov., Geothrix oryzae sp. nov., Geothrix edaphica sp. nov., Geothrix rubra sp. nov., and Geothrix limicola sp. nov., six novel members of Acidobacteriota isolated from soils.</title>
        <authorList>
            <person name="Itoh H."/>
            <person name="Sugisawa Y."/>
            <person name="Mise K."/>
            <person name="Xu Z."/>
            <person name="Kuniyasu M."/>
            <person name="Ushijima N."/>
            <person name="Kawano K."/>
            <person name="Kobayashi E."/>
            <person name="Shiratori Y."/>
            <person name="Masuda Y."/>
            <person name="Senoo K."/>
        </authorList>
    </citation>
    <scope>NUCLEOTIDE SEQUENCE [LARGE SCALE GENOMIC DNA]</scope>
    <source>
        <strain evidence="2 3">Red803</strain>
    </source>
</reference>
<feature type="domain" description="FAD-dependent protein C-terminal" evidence="1">
    <location>
        <begin position="281"/>
        <end position="475"/>
    </location>
</feature>
<protein>
    <recommendedName>
        <fullName evidence="1">FAD-dependent protein C-terminal domain-containing protein</fullName>
    </recommendedName>
</protein>
<organism evidence="2 3">
    <name type="scientific">Geothrix rubra</name>
    <dbReference type="NCBI Taxonomy" id="2927977"/>
    <lineage>
        <taxon>Bacteria</taxon>
        <taxon>Pseudomonadati</taxon>
        <taxon>Acidobacteriota</taxon>
        <taxon>Holophagae</taxon>
        <taxon>Holophagales</taxon>
        <taxon>Holophagaceae</taxon>
        <taxon>Geothrix</taxon>
    </lineage>
</organism>
<gene>
    <name evidence="2" type="ORF">GETHPA_27110</name>
</gene>
<dbReference type="Proteomes" id="UP001165089">
    <property type="component" value="Unassembled WGS sequence"/>
</dbReference>
<dbReference type="InterPro" id="IPR036188">
    <property type="entry name" value="FAD/NAD-bd_sf"/>
</dbReference>
<dbReference type="Pfam" id="PF21688">
    <property type="entry name" value="FAD-depend_C"/>
    <property type="match status" value="1"/>
</dbReference>
<dbReference type="InterPro" id="IPR049516">
    <property type="entry name" value="FAD-depend_C"/>
</dbReference>
<evidence type="ECO:0000313" key="2">
    <source>
        <dbReference type="EMBL" id="GLH71178.1"/>
    </source>
</evidence>
<dbReference type="Gene3D" id="3.50.50.60">
    <property type="entry name" value="FAD/NAD(P)-binding domain"/>
    <property type="match status" value="2"/>
</dbReference>
<keyword evidence="3" id="KW-1185">Reference proteome</keyword>